<evidence type="ECO:0000313" key="12">
    <source>
        <dbReference type="Proteomes" id="UP001044222"/>
    </source>
</evidence>
<evidence type="ECO:0000256" key="9">
    <source>
        <dbReference type="SAM" id="MobiDB-lite"/>
    </source>
</evidence>
<feature type="domain" description="C2H2-type" evidence="10">
    <location>
        <begin position="905"/>
        <end position="932"/>
    </location>
</feature>
<dbReference type="SMART" id="SM00355">
    <property type="entry name" value="ZnF_C2H2"/>
    <property type="match status" value="14"/>
</dbReference>
<dbReference type="GO" id="GO:0000977">
    <property type="term" value="F:RNA polymerase II transcription regulatory region sequence-specific DNA binding"/>
    <property type="evidence" value="ECO:0007669"/>
    <property type="project" value="TreeGrafter"/>
</dbReference>
<dbReference type="FunFam" id="3.30.160.60:FF:001927">
    <property type="entry name" value="Zinc finger protein 1184"/>
    <property type="match status" value="1"/>
</dbReference>
<keyword evidence="3" id="KW-0677">Repeat</keyword>
<dbReference type="GO" id="GO:0008270">
    <property type="term" value="F:zinc ion binding"/>
    <property type="evidence" value="ECO:0007669"/>
    <property type="project" value="UniProtKB-KW"/>
</dbReference>
<keyword evidence="2" id="KW-0479">Metal-binding</keyword>
<evidence type="ECO:0000256" key="7">
    <source>
        <dbReference type="ARBA" id="ARBA00023242"/>
    </source>
</evidence>
<sequence>MEDPQVFAEMEEQSVLSKAVQMGKSGIEMKDQTLSETCASQSSLSKSVVSHDILMPQKSGSDTFGTVTQVCKGAQNNVKKRKTVKEAMTQLTSTLGEPGKADDALDILRTGGVITKVRSKLGRPYKKKTLMKMAKQVSFMEEQRLSGMETAAVNQLENHSLALEVSSHQAQACKPRKPSKNVKLESTPTPAAHLRRYSRACKITTEYTFDKTKGHLKYNQSLSSSTCLSDTVPCFPEMDVKQGMIGSVETVKISETIVQFASANTAPSEVQNLSQDDSYIKTLESNTVLNSQEDTKVHENTTTLKTMVSLDAGMTPSFQEVVELNTTDLVTRKHRKSIGSKKTGRKRRKTWWDERGKAKALLTTAPGTELEPSRDEGGLQPAFEEKMPDEQMYSDTKSLILGQKIHENYYYPPNGENNVQQASEALEVTTKINCESQESKDLQVGKGHDIAHVYSQNAKVLTNSCSSAEDTGTIDEFLPQMPEKGTEETTPLILQVESAALPREQQNIVEDQVEDGKQVKVKPIEDLVADPQPTVDPLGQIQGTHKKIMHQKCSDITEPRVLRDRKQRRIKQDAHRANLAPVEISRTFCGVPHETLASTSEGDGKLEIGDISTKSESSAQRKAPKEVLSTNNDSSKALLNHSGMVDLQVFSEVEEQSVLIRDGQSGKSAIEMKDPPLSKACSSQFSFSELVVPEVQQISDEEKQVDGKGKELEDADKGDGNNNEGGNVGKMTDEPNLVPNPSELQVSACLTKKSKFSAKCHFCGRTFLHITAYIIHRRIHTGEKPYRCQECGKTFAQLSHLNAHKKIHKLSGHLQCPLCTSRFSLRDKLLSHFLTHTNHLNQENLIGESVNNSAGIKAKNISHLSQSAFSMRDVKPFKCLNCGKQFRDSVTLKKHTCIQREDAPFSCKVCDKAFNKTSKLIDHEKIHWPIKPFACSVCGKGFSQLGALKTHSRTHTGEKPFSCARCGDSFLLLLSLRAHQASKHCLSKGTGEDGNNGCMEDFLQRQSLEVQENPTVPFKCHVSGKSCDSQSEYNFHLLTHTDVQTSVCGACGRQFNTSSDRNAHLKICCRLNDKEPRDATPFKVYDASHLHHNQPVLSPDHPQTLRLNSQQSKCTDPSVNSVQGSVTHPQNSCKSAELLETHQSSSTDSRLVSTPTSRSIGTYCKLFKTSQRIKASIPTATPRYSYTCGRCGKALGNWNKYWLHQRAHWKKPGGFCCPQCSKHFRFHGLYREHMLEHAKQNPYACPICPIAFADEERLMDHQGEEHGACKTHNCHTCGKCFIHLGNLERHNLLHRCARRRRRCLGLRSGVLPRQLTADSHSLPVPDMAAEAISLHRCGECSANFTTLDLLAVHQLCHSTGAQNPHEDGEILAGSLAPEHQPRPRSTPSPTPLLSSSPLVIPVQHESLYAYPHPDNLYVYPTPSTSFPPPVLPSVTSVLCYRNPSQMNANDSELPAVFNTSDSSRSPVCKKQVHSDHIYAAPAPASPAQSSSRSTSVSFSAPQLLMHSPHTSDPLQLSLNNNSWAQASPSAEIDWIQLKCNGDSSGDVFRVPLSYVKLKNKEEMPESLECAECGMEFGAV</sequence>
<dbReference type="InterPro" id="IPR036236">
    <property type="entry name" value="Znf_C2H2_sf"/>
</dbReference>
<feature type="domain" description="C2H2-type" evidence="10">
    <location>
        <begin position="1272"/>
        <end position="1299"/>
    </location>
</feature>
<accession>A0A9D3M6W6</accession>
<keyword evidence="6" id="KW-0238">DNA-binding</keyword>
<feature type="region of interest" description="Disordered" evidence="9">
    <location>
        <begin position="595"/>
        <end position="630"/>
    </location>
</feature>
<keyword evidence="12" id="KW-1185">Reference proteome</keyword>
<dbReference type="GO" id="GO:0000981">
    <property type="term" value="F:DNA-binding transcription factor activity, RNA polymerase II-specific"/>
    <property type="evidence" value="ECO:0007669"/>
    <property type="project" value="TreeGrafter"/>
</dbReference>
<comment type="caution">
    <text evidence="11">The sequence shown here is derived from an EMBL/GenBank/DDBJ whole genome shotgun (WGS) entry which is preliminary data.</text>
</comment>
<feature type="compositionally biased region" description="Polar residues" evidence="9">
    <location>
        <begin position="1105"/>
        <end position="1130"/>
    </location>
</feature>
<keyword evidence="4 8" id="KW-0863">Zinc-finger</keyword>
<feature type="domain" description="C2H2-type" evidence="10">
    <location>
        <begin position="933"/>
        <end position="960"/>
    </location>
</feature>
<evidence type="ECO:0000256" key="1">
    <source>
        <dbReference type="ARBA" id="ARBA00004123"/>
    </source>
</evidence>
<organism evidence="11 12">
    <name type="scientific">Anguilla anguilla</name>
    <name type="common">European freshwater eel</name>
    <name type="synonym">Muraena anguilla</name>
    <dbReference type="NCBI Taxonomy" id="7936"/>
    <lineage>
        <taxon>Eukaryota</taxon>
        <taxon>Metazoa</taxon>
        <taxon>Chordata</taxon>
        <taxon>Craniata</taxon>
        <taxon>Vertebrata</taxon>
        <taxon>Euteleostomi</taxon>
        <taxon>Actinopterygii</taxon>
        <taxon>Neopterygii</taxon>
        <taxon>Teleostei</taxon>
        <taxon>Anguilliformes</taxon>
        <taxon>Anguillidae</taxon>
        <taxon>Anguilla</taxon>
    </lineage>
</organism>
<feature type="domain" description="C2H2-type" evidence="10">
    <location>
        <begin position="877"/>
        <end position="904"/>
    </location>
</feature>
<dbReference type="GO" id="GO:0005634">
    <property type="term" value="C:nucleus"/>
    <property type="evidence" value="ECO:0007669"/>
    <property type="project" value="UniProtKB-SubCell"/>
</dbReference>
<dbReference type="Gene3D" id="3.30.160.60">
    <property type="entry name" value="Classic Zinc Finger"/>
    <property type="match status" value="9"/>
</dbReference>
<evidence type="ECO:0000256" key="5">
    <source>
        <dbReference type="ARBA" id="ARBA00022833"/>
    </source>
</evidence>
<keyword evidence="5" id="KW-0862">Zinc</keyword>
<dbReference type="PROSITE" id="PS00028">
    <property type="entry name" value="ZINC_FINGER_C2H2_1"/>
    <property type="match status" value="10"/>
</dbReference>
<feature type="domain" description="C2H2-type" evidence="10">
    <location>
        <begin position="1243"/>
        <end position="1271"/>
    </location>
</feature>
<dbReference type="SUPFAM" id="SSF57667">
    <property type="entry name" value="beta-beta-alpha zinc fingers"/>
    <property type="match status" value="7"/>
</dbReference>
<evidence type="ECO:0000256" key="3">
    <source>
        <dbReference type="ARBA" id="ARBA00022737"/>
    </source>
</evidence>
<feature type="region of interest" description="Disordered" evidence="9">
    <location>
        <begin position="1376"/>
        <end position="1396"/>
    </location>
</feature>
<feature type="region of interest" description="Disordered" evidence="9">
    <location>
        <begin position="1449"/>
        <end position="1470"/>
    </location>
</feature>
<feature type="domain" description="C2H2-type" evidence="10">
    <location>
        <begin position="1335"/>
        <end position="1362"/>
    </location>
</feature>
<dbReference type="Proteomes" id="UP001044222">
    <property type="component" value="Chromosome 9"/>
</dbReference>
<reference evidence="11" key="1">
    <citation type="submission" date="2021-01" db="EMBL/GenBank/DDBJ databases">
        <title>A chromosome-scale assembly of European eel, Anguilla anguilla.</title>
        <authorList>
            <person name="Henkel C."/>
            <person name="Jong-Raadsen S.A."/>
            <person name="Dufour S."/>
            <person name="Weltzien F.-A."/>
            <person name="Palstra A.P."/>
            <person name="Pelster B."/>
            <person name="Spaink H.P."/>
            <person name="Van Den Thillart G.E."/>
            <person name="Jansen H."/>
            <person name="Zahm M."/>
            <person name="Klopp C."/>
            <person name="Cedric C."/>
            <person name="Louis A."/>
            <person name="Berthelot C."/>
            <person name="Parey E."/>
            <person name="Roest Crollius H."/>
            <person name="Montfort J."/>
            <person name="Robinson-Rechavi M."/>
            <person name="Bucao C."/>
            <person name="Bouchez O."/>
            <person name="Gislard M."/>
            <person name="Lluch J."/>
            <person name="Milhes M."/>
            <person name="Lampietro C."/>
            <person name="Lopez Roques C."/>
            <person name="Donnadieu C."/>
            <person name="Braasch I."/>
            <person name="Desvignes T."/>
            <person name="Postlethwait J."/>
            <person name="Bobe J."/>
            <person name="Guiguen Y."/>
            <person name="Dirks R."/>
        </authorList>
    </citation>
    <scope>NUCLEOTIDE SEQUENCE</scope>
    <source>
        <strain evidence="11">Tag_6206</strain>
        <tissue evidence="11">Liver</tissue>
    </source>
</reference>
<dbReference type="InterPro" id="IPR013087">
    <property type="entry name" value="Znf_C2H2_type"/>
</dbReference>
<feature type="domain" description="C2H2-type" evidence="10">
    <location>
        <begin position="1186"/>
        <end position="1208"/>
    </location>
</feature>
<gene>
    <name evidence="11" type="ORF">ANANG_G00182860</name>
</gene>
<name>A0A9D3M6W6_ANGAN</name>
<dbReference type="PANTHER" id="PTHR24381">
    <property type="entry name" value="ZINC FINGER PROTEIN"/>
    <property type="match status" value="1"/>
</dbReference>
<evidence type="ECO:0000259" key="10">
    <source>
        <dbReference type="PROSITE" id="PS50157"/>
    </source>
</evidence>
<keyword evidence="7" id="KW-0539">Nucleus</keyword>
<dbReference type="PROSITE" id="PS50157">
    <property type="entry name" value="ZINC_FINGER_C2H2_2"/>
    <property type="match status" value="12"/>
</dbReference>
<evidence type="ECO:0000313" key="11">
    <source>
        <dbReference type="EMBL" id="KAG5842919.1"/>
    </source>
</evidence>
<feature type="region of interest" description="Disordered" evidence="9">
    <location>
        <begin position="699"/>
        <end position="737"/>
    </location>
</feature>
<feature type="compositionally biased region" description="Basic and acidic residues" evidence="9">
    <location>
        <begin position="700"/>
        <end position="719"/>
    </location>
</feature>
<dbReference type="FunFam" id="3.30.160.60:FF:000557">
    <property type="entry name" value="zinc finger and SCAN domain-containing protein 29"/>
    <property type="match status" value="1"/>
</dbReference>
<evidence type="ECO:0000256" key="2">
    <source>
        <dbReference type="ARBA" id="ARBA00022723"/>
    </source>
</evidence>
<feature type="domain" description="C2H2-type" evidence="10">
    <location>
        <begin position="1215"/>
        <end position="1242"/>
    </location>
</feature>
<proteinExistence type="predicted"/>
<feature type="region of interest" description="Disordered" evidence="9">
    <location>
        <begin position="1093"/>
        <end position="1130"/>
    </location>
</feature>
<feature type="domain" description="C2H2-type" evidence="10">
    <location>
        <begin position="758"/>
        <end position="785"/>
    </location>
</feature>
<feature type="domain" description="C2H2-type" evidence="10">
    <location>
        <begin position="961"/>
        <end position="989"/>
    </location>
</feature>
<dbReference type="PANTHER" id="PTHR24381:SF390">
    <property type="entry name" value="ZINC FINGER PROTEIN 37 HOMOLOG"/>
    <property type="match status" value="1"/>
</dbReference>
<feature type="domain" description="C2H2-type" evidence="10">
    <location>
        <begin position="814"/>
        <end position="841"/>
    </location>
</feature>
<evidence type="ECO:0000256" key="8">
    <source>
        <dbReference type="PROSITE-ProRule" id="PRU00042"/>
    </source>
</evidence>
<dbReference type="EMBL" id="JAFIRN010000009">
    <property type="protein sequence ID" value="KAG5842919.1"/>
    <property type="molecule type" value="Genomic_DNA"/>
</dbReference>
<evidence type="ECO:0000256" key="6">
    <source>
        <dbReference type="ARBA" id="ARBA00023125"/>
    </source>
</evidence>
<protein>
    <recommendedName>
        <fullName evidence="10">C2H2-type domain-containing protein</fullName>
    </recommendedName>
</protein>
<dbReference type="FunFam" id="3.30.160.60:FF:000100">
    <property type="entry name" value="Zinc finger 45-like"/>
    <property type="match status" value="1"/>
</dbReference>
<feature type="domain" description="C2H2-type" evidence="10">
    <location>
        <begin position="786"/>
        <end position="808"/>
    </location>
</feature>
<comment type="subcellular location">
    <subcellularLocation>
        <location evidence="1">Nucleus</location>
    </subcellularLocation>
</comment>
<evidence type="ECO:0000256" key="4">
    <source>
        <dbReference type="ARBA" id="ARBA00022771"/>
    </source>
</evidence>
<dbReference type="Pfam" id="PF00096">
    <property type="entry name" value="zf-C2H2"/>
    <property type="match status" value="3"/>
</dbReference>